<dbReference type="PANTHER" id="PTHR24100">
    <property type="entry name" value="BUTYROPHILIN"/>
    <property type="match status" value="1"/>
</dbReference>
<dbReference type="GO" id="GO:0005102">
    <property type="term" value="F:signaling receptor binding"/>
    <property type="evidence" value="ECO:0007669"/>
    <property type="project" value="TreeGrafter"/>
</dbReference>
<dbReference type="FunFam" id="2.60.40.10:FF:000208">
    <property type="entry name" value="Butyrophilin subfamily 1 member A1"/>
    <property type="match status" value="1"/>
</dbReference>
<sequence length="293" mass="31992">MQKDLDRISSGLWSSHMVKPKSSSFNRYCVGFLLLRVMASTSEKWTVTIPKAHLVALVGGQAELSFQSSLPQSAKHMEVCWFRSNHSKPVYLYRDGREVSAEAALEYVDHTEFVKEAIEEGKVTLRLHNVSAAADGLYECSFKGGEFSDLTGMNLTVTGLETQIQVHTPGPRGIMVECSSGGGSHNPGWSGETDKARLCHMKMTLLPRNHSQGNMTCYIYNLVTGEGRQTSIILTAVHPQFHKPAVSKPFPGVVLASSTSDVGTFPKLQRQSSSDQPPPSPGWHCPSISANTA</sequence>
<dbReference type="GO" id="GO:0050852">
    <property type="term" value="P:T cell receptor signaling pathway"/>
    <property type="evidence" value="ECO:0007669"/>
    <property type="project" value="TreeGrafter"/>
</dbReference>
<dbReference type="EMBL" id="JAGFMF010012261">
    <property type="protein sequence ID" value="KAG8505424.1"/>
    <property type="molecule type" value="Genomic_DNA"/>
</dbReference>
<organism evidence="6 7">
    <name type="scientific">Galemys pyrenaicus</name>
    <name type="common">Iberian desman</name>
    <name type="synonym">Pyrenean desman</name>
    <dbReference type="NCBI Taxonomy" id="202257"/>
    <lineage>
        <taxon>Eukaryota</taxon>
        <taxon>Metazoa</taxon>
        <taxon>Chordata</taxon>
        <taxon>Craniata</taxon>
        <taxon>Vertebrata</taxon>
        <taxon>Euteleostomi</taxon>
        <taxon>Mammalia</taxon>
        <taxon>Eutheria</taxon>
        <taxon>Laurasiatheria</taxon>
        <taxon>Eulipotyphla</taxon>
        <taxon>Talpidae</taxon>
        <taxon>Galemys</taxon>
    </lineage>
</organism>
<name>A0A8J5ZH36_GALPY</name>
<dbReference type="Proteomes" id="UP000700334">
    <property type="component" value="Unassembled WGS sequence"/>
</dbReference>
<dbReference type="InterPro" id="IPR013106">
    <property type="entry name" value="Ig_V-set"/>
</dbReference>
<dbReference type="GO" id="GO:0009897">
    <property type="term" value="C:external side of plasma membrane"/>
    <property type="evidence" value="ECO:0007669"/>
    <property type="project" value="TreeGrafter"/>
</dbReference>
<dbReference type="InterPro" id="IPR036179">
    <property type="entry name" value="Ig-like_dom_sf"/>
</dbReference>
<evidence type="ECO:0000256" key="2">
    <source>
        <dbReference type="ARBA" id="ARBA00023136"/>
    </source>
</evidence>
<dbReference type="GO" id="GO:0001817">
    <property type="term" value="P:regulation of cytokine production"/>
    <property type="evidence" value="ECO:0007669"/>
    <property type="project" value="TreeGrafter"/>
</dbReference>
<feature type="domain" description="Immunoglobulin V-set" evidence="5">
    <location>
        <begin position="55"/>
        <end position="158"/>
    </location>
</feature>
<gene>
    <name evidence="6" type="ORF">J0S82_006636</name>
</gene>
<dbReference type="AlphaFoldDB" id="A0A8J5ZH36"/>
<dbReference type="InterPro" id="IPR050504">
    <property type="entry name" value="IgSF_BTN/MOG"/>
</dbReference>
<protein>
    <submittedName>
        <fullName evidence="6">Selection and upkeep of intraepithelial T-cells protein 7</fullName>
    </submittedName>
</protein>
<accession>A0A8J5ZH36</accession>
<keyword evidence="3" id="KW-0393">Immunoglobulin domain</keyword>
<reference evidence="6" key="1">
    <citation type="journal article" date="2021" name="Evol. Appl.">
        <title>The genome of the Pyrenean desman and the effects of bottlenecks and inbreeding on the genomic landscape of an endangered species.</title>
        <authorList>
            <person name="Escoda L."/>
            <person name="Castresana J."/>
        </authorList>
    </citation>
    <scope>NUCLEOTIDE SEQUENCE</scope>
    <source>
        <strain evidence="6">IBE-C5619</strain>
    </source>
</reference>
<dbReference type="Gene3D" id="2.60.40.10">
    <property type="entry name" value="Immunoglobulins"/>
    <property type="match status" value="1"/>
</dbReference>
<evidence type="ECO:0000256" key="1">
    <source>
        <dbReference type="ARBA" id="ARBA00004370"/>
    </source>
</evidence>
<dbReference type="PANTHER" id="PTHR24100:SF51">
    <property type="entry name" value="SELECTION AND UPKEEP OF INTRAEPITHELIAL T-CELLS PROTEIN 7-RELATED"/>
    <property type="match status" value="1"/>
</dbReference>
<evidence type="ECO:0000256" key="4">
    <source>
        <dbReference type="SAM" id="MobiDB-lite"/>
    </source>
</evidence>
<dbReference type="SUPFAM" id="SSF48726">
    <property type="entry name" value="Immunoglobulin"/>
    <property type="match status" value="1"/>
</dbReference>
<proteinExistence type="predicted"/>
<comment type="subcellular location">
    <subcellularLocation>
        <location evidence="1">Membrane</location>
    </subcellularLocation>
</comment>
<dbReference type="InterPro" id="IPR013783">
    <property type="entry name" value="Ig-like_fold"/>
</dbReference>
<evidence type="ECO:0000313" key="7">
    <source>
        <dbReference type="Proteomes" id="UP000700334"/>
    </source>
</evidence>
<evidence type="ECO:0000259" key="5">
    <source>
        <dbReference type="Pfam" id="PF07686"/>
    </source>
</evidence>
<feature type="region of interest" description="Disordered" evidence="4">
    <location>
        <begin position="264"/>
        <end position="293"/>
    </location>
</feature>
<comment type="caution">
    <text evidence="6">The sequence shown here is derived from an EMBL/GenBank/DDBJ whole genome shotgun (WGS) entry which is preliminary data.</text>
</comment>
<dbReference type="Pfam" id="PF07686">
    <property type="entry name" value="V-set"/>
    <property type="match status" value="1"/>
</dbReference>
<evidence type="ECO:0000313" key="6">
    <source>
        <dbReference type="EMBL" id="KAG8505424.1"/>
    </source>
</evidence>
<dbReference type="OrthoDB" id="9049620at2759"/>
<keyword evidence="7" id="KW-1185">Reference proteome</keyword>
<keyword evidence="2" id="KW-0472">Membrane</keyword>
<evidence type="ECO:0000256" key="3">
    <source>
        <dbReference type="ARBA" id="ARBA00023319"/>
    </source>
</evidence>